<name>A0A699QNN1_TANCI</name>
<accession>A0A699QNN1</accession>
<organism evidence="2">
    <name type="scientific">Tanacetum cinerariifolium</name>
    <name type="common">Dalmatian daisy</name>
    <name type="synonym">Chrysanthemum cinerariifolium</name>
    <dbReference type="NCBI Taxonomy" id="118510"/>
    <lineage>
        <taxon>Eukaryota</taxon>
        <taxon>Viridiplantae</taxon>
        <taxon>Streptophyta</taxon>
        <taxon>Embryophyta</taxon>
        <taxon>Tracheophyta</taxon>
        <taxon>Spermatophyta</taxon>
        <taxon>Magnoliopsida</taxon>
        <taxon>eudicotyledons</taxon>
        <taxon>Gunneridae</taxon>
        <taxon>Pentapetalae</taxon>
        <taxon>asterids</taxon>
        <taxon>campanulids</taxon>
        <taxon>Asterales</taxon>
        <taxon>Asteraceae</taxon>
        <taxon>Asteroideae</taxon>
        <taxon>Anthemideae</taxon>
        <taxon>Anthemidinae</taxon>
        <taxon>Tanacetum</taxon>
    </lineage>
</organism>
<reference evidence="2" key="1">
    <citation type="journal article" date="2019" name="Sci. Rep.">
        <title>Draft genome of Tanacetum cinerariifolium, the natural source of mosquito coil.</title>
        <authorList>
            <person name="Yamashiro T."/>
            <person name="Shiraishi A."/>
            <person name="Satake H."/>
            <person name="Nakayama K."/>
        </authorList>
    </citation>
    <scope>NUCLEOTIDE SEQUENCE</scope>
</reference>
<feature type="compositionally biased region" description="Polar residues" evidence="1">
    <location>
        <begin position="151"/>
        <end position="166"/>
    </location>
</feature>
<feature type="region of interest" description="Disordered" evidence="1">
    <location>
        <begin position="149"/>
        <end position="192"/>
    </location>
</feature>
<dbReference type="EMBL" id="BKCJ011044882">
    <property type="protein sequence ID" value="GFC73926.1"/>
    <property type="molecule type" value="Genomic_DNA"/>
</dbReference>
<evidence type="ECO:0000313" key="2">
    <source>
        <dbReference type="EMBL" id="GFC73926.1"/>
    </source>
</evidence>
<proteinExistence type="predicted"/>
<sequence>KAQILNTVNSVSKDHVKPKVLAPGKYDMDVEPIVPRLRNNRKAHLDYLRHLKESVETIREIVEEAKVVRPLDSSIVSACRDTKHSQELLEYAIGTCPQDSHQRDKKLAPALLTRKKQVTFVAQCDRSNSITHKHIAKLNTQKTNVLVPPSTGVNRCTDASGSQPRSNTKKNRISPAKGVNKMQVEEQPRTNKSHLRIANRVNSSIHPKRTIINSNSDSVCQTCNKCLISANHNMYVVDYF</sequence>
<protein>
    <submittedName>
        <fullName evidence="2">Uncharacterized protein</fullName>
    </submittedName>
</protein>
<evidence type="ECO:0000256" key="1">
    <source>
        <dbReference type="SAM" id="MobiDB-lite"/>
    </source>
</evidence>
<feature type="non-terminal residue" evidence="2">
    <location>
        <position position="1"/>
    </location>
</feature>
<comment type="caution">
    <text evidence="2">The sequence shown here is derived from an EMBL/GenBank/DDBJ whole genome shotgun (WGS) entry which is preliminary data.</text>
</comment>
<gene>
    <name evidence="2" type="ORF">Tci_845896</name>
</gene>
<dbReference type="AlphaFoldDB" id="A0A699QNN1"/>